<evidence type="ECO:0000313" key="9">
    <source>
        <dbReference type="EMBL" id="CAK9857471.1"/>
    </source>
</evidence>
<evidence type="ECO:0000256" key="5">
    <source>
        <dbReference type="ARBA" id="ARBA00023212"/>
    </source>
</evidence>
<feature type="non-terminal residue" evidence="9">
    <location>
        <position position="1"/>
    </location>
</feature>
<feature type="region of interest" description="Disordered" evidence="6">
    <location>
        <begin position="265"/>
        <end position="298"/>
    </location>
</feature>
<evidence type="ECO:0000256" key="2">
    <source>
        <dbReference type="ARBA" id="ARBA00005885"/>
    </source>
</evidence>
<protein>
    <recommendedName>
        <fullName evidence="8">TPX2 C-terminal domain-containing protein</fullName>
    </recommendedName>
</protein>
<dbReference type="InterPro" id="IPR044806">
    <property type="entry name" value="WVD2/WDL1-4"/>
</dbReference>
<evidence type="ECO:0000256" key="1">
    <source>
        <dbReference type="ARBA" id="ARBA00004245"/>
    </source>
</evidence>
<dbReference type="PANTHER" id="PTHR46372">
    <property type="entry name" value="PROTEIN WVD2-LIKE 3"/>
    <property type="match status" value="1"/>
</dbReference>
<feature type="region of interest" description="Disordered" evidence="6">
    <location>
        <begin position="220"/>
        <end position="251"/>
    </location>
</feature>
<evidence type="ECO:0000256" key="3">
    <source>
        <dbReference type="ARBA" id="ARBA00022490"/>
    </source>
</evidence>
<feature type="region of interest" description="Disordered" evidence="6">
    <location>
        <begin position="310"/>
        <end position="384"/>
    </location>
</feature>
<feature type="compositionally biased region" description="Polar residues" evidence="6">
    <location>
        <begin position="62"/>
        <end position="84"/>
    </location>
</feature>
<gene>
    <name evidence="9" type="ORF">CSSPJE1EN2_LOCUS466</name>
</gene>
<dbReference type="Pfam" id="PF06886">
    <property type="entry name" value="TPX2"/>
    <property type="match status" value="1"/>
</dbReference>
<dbReference type="EMBL" id="OZ023702">
    <property type="protein sequence ID" value="CAK9857471.1"/>
    <property type="molecule type" value="Genomic_DNA"/>
</dbReference>
<feature type="compositionally biased region" description="Low complexity" evidence="6">
    <location>
        <begin position="327"/>
        <end position="342"/>
    </location>
</feature>
<proteinExistence type="inferred from homology"/>
<keyword evidence="3" id="KW-0963">Cytoplasm</keyword>
<name>A0ABP1A363_9BRYO</name>
<feature type="region of interest" description="Disordered" evidence="6">
    <location>
        <begin position="422"/>
        <end position="457"/>
    </location>
</feature>
<evidence type="ECO:0000256" key="4">
    <source>
        <dbReference type="ARBA" id="ARBA00022701"/>
    </source>
</evidence>
<accession>A0ABP1A363</accession>
<keyword evidence="5" id="KW-0206">Cytoskeleton</keyword>
<feature type="domain" description="TPX2 C-terminal" evidence="8">
    <location>
        <begin position="146"/>
        <end position="215"/>
    </location>
</feature>
<comment type="similarity">
    <text evidence="2">Belongs to the TPX2 family.</text>
</comment>
<reference evidence="9 10" key="1">
    <citation type="submission" date="2024-03" db="EMBL/GenBank/DDBJ databases">
        <authorList>
            <consortium name="ELIXIR-Norway"/>
            <consortium name="Elixir Norway"/>
        </authorList>
    </citation>
    <scope>NUCLEOTIDE SEQUENCE [LARGE SCALE GENOMIC DNA]</scope>
</reference>
<feature type="compositionally biased region" description="Low complexity" evidence="6">
    <location>
        <begin position="288"/>
        <end position="298"/>
    </location>
</feature>
<keyword evidence="7" id="KW-0812">Transmembrane</keyword>
<keyword evidence="7" id="KW-0472">Membrane</keyword>
<evidence type="ECO:0000256" key="6">
    <source>
        <dbReference type="SAM" id="MobiDB-lite"/>
    </source>
</evidence>
<keyword evidence="4" id="KW-0493">Microtubule</keyword>
<evidence type="ECO:0000313" key="10">
    <source>
        <dbReference type="Proteomes" id="UP001497522"/>
    </source>
</evidence>
<comment type="subcellular location">
    <subcellularLocation>
        <location evidence="1">Cytoplasm</location>
        <location evidence="1">Cytoskeleton</location>
    </subcellularLocation>
</comment>
<keyword evidence="7" id="KW-1133">Transmembrane helix</keyword>
<dbReference type="InterPro" id="IPR027329">
    <property type="entry name" value="TPX2_C"/>
</dbReference>
<feature type="region of interest" description="Disordered" evidence="6">
    <location>
        <begin position="45"/>
        <end position="92"/>
    </location>
</feature>
<evidence type="ECO:0000256" key="7">
    <source>
        <dbReference type="SAM" id="Phobius"/>
    </source>
</evidence>
<keyword evidence="10" id="KW-1185">Reference proteome</keyword>
<evidence type="ECO:0000259" key="8">
    <source>
        <dbReference type="Pfam" id="PF06886"/>
    </source>
</evidence>
<dbReference type="PANTHER" id="PTHR46372:SF2">
    <property type="entry name" value="PROTEIN WVD2-LIKE 3"/>
    <property type="match status" value="1"/>
</dbReference>
<organism evidence="9 10">
    <name type="scientific">Sphagnum jensenii</name>
    <dbReference type="NCBI Taxonomy" id="128206"/>
    <lineage>
        <taxon>Eukaryota</taxon>
        <taxon>Viridiplantae</taxon>
        <taxon>Streptophyta</taxon>
        <taxon>Embryophyta</taxon>
        <taxon>Bryophyta</taxon>
        <taxon>Sphagnophytina</taxon>
        <taxon>Sphagnopsida</taxon>
        <taxon>Sphagnales</taxon>
        <taxon>Sphagnaceae</taxon>
        <taxon>Sphagnum</taxon>
    </lineage>
</organism>
<feature type="compositionally biased region" description="Polar residues" evidence="6">
    <location>
        <begin position="350"/>
        <end position="364"/>
    </location>
</feature>
<feature type="transmembrane region" description="Helical" evidence="7">
    <location>
        <begin position="391"/>
        <end position="412"/>
    </location>
</feature>
<sequence length="457" mass="49520">DVRPGTSLVPSLSLWQQIPNIESECSRSILADSMVSAPSDQFYARIDSQPDCNSHKHGEEQPQISSHRQLSSAKTASDVDQTSRSNEDMPLSCSEIDIESLPGNGCPYPSSPDSQCSVKISKGTTFHAMYEQEISSTQSMSISRNFSFKCDERAEKRREFYSKLEERLRAKEVEKNQMQAKTQEEMEMEMRHLRKSLTFKASPMPNFYQESPVVKTAVKKTQLTRPKSPKLATARRMSVSGAEMGGNESQRMRLEMLEQIERYRTSSATPAVKEFEPPSPPPGSVNQELPSSSSEEALPTLPTVISEEESLSLPGAQDEESAPPPSTSSAVTETASPSSSAANDVPEQSLPASETLSPTPNTIPKVSDEYTKSLPPQSAAVPAEEQAGGNITVGLIGLVGGVLVGVAVLLNLPTDLAATANSSNAVVDTTPEGEKQQNYSSQAKDSERSTISENDQV</sequence>
<dbReference type="Proteomes" id="UP001497522">
    <property type="component" value="Chromosome 1"/>
</dbReference>